<evidence type="ECO:0000256" key="1">
    <source>
        <dbReference type="ARBA" id="ARBA00022553"/>
    </source>
</evidence>
<dbReference type="PROSITE" id="PS50110">
    <property type="entry name" value="RESPONSE_REGULATORY"/>
    <property type="match status" value="1"/>
</dbReference>
<dbReference type="RefSeq" id="WP_191704469.1">
    <property type="nucleotide sequence ID" value="NZ_JACSPW010000012.1"/>
</dbReference>
<evidence type="ECO:0000259" key="9">
    <source>
        <dbReference type="PROSITE" id="PS51755"/>
    </source>
</evidence>
<feature type="modified residue" description="4-aspartylphosphate" evidence="6">
    <location>
        <position position="52"/>
    </location>
</feature>
<dbReference type="EMBL" id="JACSPW010000012">
    <property type="protein sequence ID" value="MBD8033959.1"/>
    <property type="molecule type" value="Genomic_DNA"/>
</dbReference>
<dbReference type="Gene3D" id="1.10.10.10">
    <property type="entry name" value="Winged helix-like DNA-binding domain superfamily/Winged helix DNA-binding domain"/>
    <property type="match status" value="1"/>
</dbReference>
<keyword evidence="3" id="KW-0805">Transcription regulation</keyword>
<evidence type="ECO:0000256" key="5">
    <source>
        <dbReference type="ARBA" id="ARBA00023163"/>
    </source>
</evidence>
<dbReference type="InterPro" id="IPR039420">
    <property type="entry name" value="WalR-like"/>
</dbReference>
<dbReference type="InterPro" id="IPR001789">
    <property type="entry name" value="Sig_transdc_resp-reg_receiver"/>
</dbReference>
<keyword evidence="2" id="KW-0902">Two-component regulatory system</keyword>
<keyword evidence="11" id="KW-1185">Reference proteome</keyword>
<proteinExistence type="predicted"/>
<dbReference type="Proteomes" id="UP000600565">
    <property type="component" value="Unassembled WGS sequence"/>
</dbReference>
<dbReference type="InterPro" id="IPR036388">
    <property type="entry name" value="WH-like_DNA-bd_sf"/>
</dbReference>
<dbReference type="SMART" id="SM00862">
    <property type="entry name" value="Trans_reg_C"/>
    <property type="match status" value="1"/>
</dbReference>
<evidence type="ECO:0000313" key="11">
    <source>
        <dbReference type="Proteomes" id="UP000600565"/>
    </source>
</evidence>
<dbReference type="PROSITE" id="PS51755">
    <property type="entry name" value="OMPR_PHOB"/>
    <property type="match status" value="1"/>
</dbReference>
<dbReference type="Gene3D" id="3.40.50.2300">
    <property type="match status" value="1"/>
</dbReference>
<dbReference type="InterPro" id="IPR016032">
    <property type="entry name" value="Sig_transdc_resp-reg_C-effctor"/>
</dbReference>
<evidence type="ECO:0000256" key="4">
    <source>
        <dbReference type="ARBA" id="ARBA00023125"/>
    </source>
</evidence>
<dbReference type="Pfam" id="PF00072">
    <property type="entry name" value="Response_reg"/>
    <property type="match status" value="1"/>
</dbReference>
<gene>
    <name evidence="10" type="ORF">H9632_12885</name>
</gene>
<reference evidence="10 11" key="1">
    <citation type="submission" date="2020-08" db="EMBL/GenBank/DDBJ databases">
        <title>A Genomic Blueprint of the Chicken Gut Microbiome.</title>
        <authorList>
            <person name="Gilroy R."/>
            <person name="Ravi A."/>
            <person name="Getino M."/>
            <person name="Pursley I."/>
            <person name="Horton D.L."/>
            <person name="Alikhan N.-F."/>
            <person name="Baker D."/>
            <person name="Gharbi K."/>
            <person name="Hall N."/>
            <person name="Watson M."/>
            <person name="Adriaenssens E.M."/>
            <person name="Foster-Nyarko E."/>
            <person name="Jarju S."/>
            <person name="Secka A."/>
            <person name="Antonio M."/>
            <person name="Oren A."/>
            <person name="Chaudhuri R."/>
            <person name="La Ragione R.M."/>
            <person name="Hildebrand F."/>
            <person name="Pallen M.J."/>
        </authorList>
    </citation>
    <scope>NUCLEOTIDE SEQUENCE [LARGE SCALE GENOMIC DNA]</scope>
    <source>
        <strain evidence="10 11">Sa1YVA6</strain>
    </source>
</reference>
<accession>A0ABR8XPT4</accession>
<evidence type="ECO:0000256" key="6">
    <source>
        <dbReference type="PROSITE-ProRule" id="PRU00169"/>
    </source>
</evidence>
<keyword evidence="1 6" id="KW-0597">Phosphoprotein</keyword>
<organism evidence="10 11">
    <name type="scientific">Solibacillus merdavium</name>
    <dbReference type="NCBI Taxonomy" id="2762218"/>
    <lineage>
        <taxon>Bacteria</taxon>
        <taxon>Bacillati</taxon>
        <taxon>Bacillota</taxon>
        <taxon>Bacilli</taxon>
        <taxon>Bacillales</taxon>
        <taxon>Caryophanaceae</taxon>
        <taxon>Solibacillus</taxon>
    </lineage>
</organism>
<dbReference type="CDD" id="cd17574">
    <property type="entry name" value="REC_OmpR"/>
    <property type="match status" value="1"/>
</dbReference>
<feature type="DNA-binding region" description="OmpR/PhoB-type" evidence="7">
    <location>
        <begin position="123"/>
        <end position="221"/>
    </location>
</feature>
<dbReference type="SMART" id="SM00448">
    <property type="entry name" value="REC"/>
    <property type="match status" value="1"/>
</dbReference>
<dbReference type="Pfam" id="PF00486">
    <property type="entry name" value="Trans_reg_C"/>
    <property type="match status" value="1"/>
</dbReference>
<feature type="domain" description="OmpR/PhoB-type" evidence="9">
    <location>
        <begin position="123"/>
        <end position="221"/>
    </location>
</feature>
<dbReference type="SUPFAM" id="SSF52172">
    <property type="entry name" value="CheY-like"/>
    <property type="match status" value="1"/>
</dbReference>
<keyword evidence="5" id="KW-0804">Transcription</keyword>
<evidence type="ECO:0000256" key="2">
    <source>
        <dbReference type="ARBA" id="ARBA00023012"/>
    </source>
</evidence>
<feature type="domain" description="Response regulatory" evidence="8">
    <location>
        <begin position="3"/>
        <end position="116"/>
    </location>
</feature>
<dbReference type="InterPro" id="IPR011006">
    <property type="entry name" value="CheY-like_superfamily"/>
</dbReference>
<protein>
    <submittedName>
        <fullName evidence="10">Response regulator transcription factor</fullName>
    </submittedName>
</protein>
<evidence type="ECO:0000256" key="3">
    <source>
        <dbReference type="ARBA" id="ARBA00023015"/>
    </source>
</evidence>
<dbReference type="PANTHER" id="PTHR48111:SF1">
    <property type="entry name" value="TWO-COMPONENT RESPONSE REGULATOR ORR33"/>
    <property type="match status" value="1"/>
</dbReference>
<keyword evidence="4 7" id="KW-0238">DNA-binding</keyword>
<dbReference type="CDD" id="cd00383">
    <property type="entry name" value="trans_reg_C"/>
    <property type="match status" value="1"/>
</dbReference>
<dbReference type="InterPro" id="IPR001867">
    <property type="entry name" value="OmpR/PhoB-type_DNA-bd"/>
</dbReference>
<comment type="caution">
    <text evidence="10">The sequence shown here is derived from an EMBL/GenBank/DDBJ whole genome shotgun (WGS) entry which is preliminary data.</text>
</comment>
<evidence type="ECO:0000313" key="10">
    <source>
        <dbReference type="EMBL" id="MBD8033959.1"/>
    </source>
</evidence>
<name>A0ABR8XPT4_9BACL</name>
<sequence length="225" mass="25346">MANIVIVEDDHFLREELQHILQKEGYSVVSISTFDAPVEAIIQANPSLVLLDLNLPDMSGFQICRTLKAKGVGPILVLTARNQLRDELHALELGADDFLNKPCHPKRLIARIEKLQQLYATMPRLLKWAQFTLDERGNILYAAQQSVALSENEAIMMKLFINNSPAIVTKEQLFIELWGSSEFVDENILQVNMTRLRKTLDKVGMSRSIKTVRGIGYQLIGGETS</sequence>
<dbReference type="PANTHER" id="PTHR48111">
    <property type="entry name" value="REGULATOR OF RPOS"/>
    <property type="match status" value="1"/>
</dbReference>
<dbReference type="SUPFAM" id="SSF46894">
    <property type="entry name" value="C-terminal effector domain of the bipartite response regulators"/>
    <property type="match status" value="1"/>
</dbReference>
<evidence type="ECO:0000256" key="7">
    <source>
        <dbReference type="PROSITE-ProRule" id="PRU01091"/>
    </source>
</evidence>
<evidence type="ECO:0000259" key="8">
    <source>
        <dbReference type="PROSITE" id="PS50110"/>
    </source>
</evidence>